<reference evidence="3" key="1">
    <citation type="submission" date="2017-01" db="EMBL/GenBank/DDBJ databases">
        <authorList>
            <person name="Varghese N."/>
            <person name="Submissions S."/>
        </authorList>
    </citation>
    <scope>NUCLEOTIDE SEQUENCE [LARGE SCALE GENOMIC DNA]</scope>
    <source>
        <strain evidence="3">MNA4</strain>
    </source>
</reference>
<dbReference type="Pfam" id="PF07454">
    <property type="entry name" value="SpoIIP"/>
    <property type="match status" value="1"/>
</dbReference>
<feature type="transmembrane region" description="Helical" evidence="1">
    <location>
        <begin position="7"/>
        <end position="25"/>
    </location>
</feature>
<dbReference type="OrthoDB" id="1633470at2"/>
<sequence length="272" mass="29811">MKKSWQFHTLFILFLFLLPILIIHFPGPQQPESRQAAPDTGRLVYAANLFDYEEEAEESDPVPVSLTEAKGDVLMYFTHSHEAFAPIVKAKHGKVAVFHEKDNIMSLGAVFSSHFKMNGHNLDVLNYDNGGASSKAYGKIRPHVSKLMSEKDYGLILDIHRDALGRAKTTVSGKDGSYAKAAFVIGLEHPGQKKNRALAEQVSARMNELVPGISRGIITKGGRGVNGVYNQDLSPNLLLIEMGGTENTEDELNRTAAVIAKAAAEVLAERNQ</sequence>
<dbReference type="Proteomes" id="UP000187550">
    <property type="component" value="Unassembled WGS sequence"/>
</dbReference>
<dbReference type="NCBIfam" id="TIGR02867">
    <property type="entry name" value="spore_II_P"/>
    <property type="match status" value="1"/>
</dbReference>
<keyword evidence="3" id="KW-1185">Reference proteome</keyword>
<evidence type="ECO:0000256" key="1">
    <source>
        <dbReference type="SAM" id="Phobius"/>
    </source>
</evidence>
<dbReference type="EMBL" id="FTPL01000002">
    <property type="protein sequence ID" value="SIT82494.1"/>
    <property type="molecule type" value="Genomic_DNA"/>
</dbReference>
<protein>
    <submittedName>
        <fullName evidence="2">Stage II sporulation protein P</fullName>
    </submittedName>
</protein>
<dbReference type="STRING" id="550447.SAMN05428946_1515"/>
<dbReference type="SUPFAM" id="SSF53187">
    <property type="entry name" value="Zn-dependent exopeptidases"/>
    <property type="match status" value="1"/>
</dbReference>
<organism evidence="2 3">
    <name type="scientific">Edaphobacillus lindanitolerans</name>
    <dbReference type="NCBI Taxonomy" id="550447"/>
    <lineage>
        <taxon>Bacteria</taxon>
        <taxon>Bacillati</taxon>
        <taxon>Bacillota</taxon>
        <taxon>Bacilli</taxon>
        <taxon>Bacillales</taxon>
        <taxon>Bacillaceae</taxon>
        <taxon>Edaphobacillus</taxon>
    </lineage>
</organism>
<keyword evidence="1" id="KW-0472">Membrane</keyword>
<accession>A0A1U7PPJ1</accession>
<keyword evidence="1" id="KW-0812">Transmembrane</keyword>
<gene>
    <name evidence="2" type="ORF">SAMN05428946_1515</name>
</gene>
<keyword evidence="1" id="KW-1133">Transmembrane helix</keyword>
<dbReference type="InterPro" id="IPR010897">
    <property type="entry name" value="Spore_II_P"/>
</dbReference>
<dbReference type="RefSeq" id="WP_084186603.1">
    <property type="nucleotide sequence ID" value="NZ_FTPL01000002.1"/>
</dbReference>
<evidence type="ECO:0000313" key="2">
    <source>
        <dbReference type="EMBL" id="SIT82494.1"/>
    </source>
</evidence>
<name>A0A1U7PPJ1_9BACI</name>
<dbReference type="AlphaFoldDB" id="A0A1U7PPJ1"/>
<evidence type="ECO:0000313" key="3">
    <source>
        <dbReference type="Proteomes" id="UP000187550"/>
    </source>
</evidence>
<proteinExistence type="predicted"/>